<gene>
    <name evidence="3" type="ORF">CSC94_12675</name>
</gene>
<feature type="compositionally biased region" description="Acidic residues" evidence="1">
    <location>
        <begin position="425"/>
        <end position="435"/>
    </location>
</feature>
<dbReference type="OrthoDB" id="7491028at2"/>
<sequence length="457" mass="50539">MTSLARMMDGLRSFTSGLGTSRDKLSTVAYAQNLMSDAELLAAYETSWLVSKAIDIPAQDATREWRSWQASEDEVEKLEAEEKRLALRQKTKEALTLARIWGGAALLIGDGTDGAEPLNLNRVRLGGLKYVQALTRFDLSEGDIEDDIESEYFGRPRFYRLNLKGMQPEIHPSRLVIFRGAHRARIGALSRVHSWGDSIVNRIYEAATAADSTHKNIASLIFEAKVDVVRVPDLMRHLQTMDGEQRLRDRFSFAAMAKGINGTLILDKEEEYQSKSASFTNLPEVMQTMLQIVSGAADIPVTRFLGQTPSGLSSTGESDLRNYYDNVKDKQENEIGPAMTMLDECLVRSALGARPPEIHYTWASLWQMSEKDRAEIRERLANSISKLADTGIYPGEILEAMHTAASVDAGLYPGLEAALDEFAAEAEGLSEDDDGLLAGRPDAEIETETGQSDPARD</sequence>
<feature type="compositionally biased region" description="Polar residues" evidence="1">
    <location>
        <begin position="448"/>
        <end position="457"/>
    </location>
</feature>
<organism evidence="3 4">
    <name type="scientific">Zhengella mangrovi</name>
    <dbReference type="NCBI Taxonomy" id="1982044"/>
    <lineage>
        <taxon>Bacteria</taxon>
        <taxon>Pseudomonadati</taxon>
        <taxon>Pseudomonadota</taxon>
        <taxon>Alphaproteobacteria</taxon>
        <taxon>Hyphomicrobiales</taxon>
        <taxon>Notoacmeibacteraceae</taxon>
        <taxon>Zhengella</taxon>
    </lineage>
</organism>
<evidence type="ECO:0000256" key="1">
    <source>
        <dbReference type="SAM" id="MobiDB-lite"/>
    </source>
</evidence>
<protein>
    <recommendedName>
        <fullName evidence="2">Anti-CBASS protein Acb1-like N-terminal domain-containing protein</fullName>
    </recommendedName>
</protein>
<dbReference type="NCBIfam" id="TIGR01555">
    <property type="entry name" value="phge_rel_HI1409"/>
    <property type="match status" value="1"/>
</dbReference>
<dbReference type="Proteomes" id="UP000221168">
    <property type="component" value="Unassembled WGS sequence"/>
</dbReference>
<reference evidence="3 4" key="1">
    <citation type="submission" date="2017-10" db="EMBL/GenBank/DDBJ databases">
        <title>Sedimentibacterium mangrovi gen. nov., sp. nov., a novel member of family Phyllobacteriacea isolated from mangrove sediment.</title>
        <authorList>
            <person name="Liao H."/>
            <person name="Tian Y."/>
        </authorList>
    </citation>
    <scope>NUCLEOTIDE SEQUENCE [LARGE SCALE GENOMIC DNA]</scope>
    <source>
        <strain evidence="3 4">X9-2-2</strain>
    </source>
</reference>
<evidence type="ECO:0000313" key="3">
    <source>
        <dbReference type="EMBL" id="PHP66538.1"/>
    </source>
</evidence>
<keyword evidence="4" id="KW-1185">Reference proteome</keyword>
<evidence type="ECO:0000313" key="4">
    <source>
        <dbReference type="Proteomes" id="UP000221168"/>
    </source>
</evidence>
<accession>A0A2G1QMT8</accession>
<dbReference type="RefSeq" id="WP_099306724.1">
    <property type="nucleotide sequence ID" value="NZ_PDVP01000007.1"/>
</dbReference>
<dbReference type="EMBL" id="PDVP01000007">
    <property type="protein sequence ID" value="PHP66538.1"/>
    <property type="molecule type" value="Genomic_DNA"/>
</dbReference>
<proteinExistence type="predicted"/>
<feature type="region of interest" description="Disordered" evidence="1">
    <location>
        <begin position="425"/>
        <end position="457"/>
    </location>
</feature>
<feature type="domain" description="Anti-CBASS protein Acb1-like N-terminal" evidence="2">
    <location>
        <begin position="39"/>
        <end position="385"/>
    </location>
</feature>
<name>A0A2G1QMT8_9HYPH</name>
<evidence type="ECO:0000259" key="2">
    <source>
        <dbReference type="Pfam" id="PF06381"/>
    </source>
</evidence>
<dbReference type="InterPro" id="IPR006445">
    <property type="entry name" value="Phage-assoc_HI1409"/>
</dbReference>
<comment type="caution">
    <text evidence="3">The sequence shown here is derived from an EMBL/GenBank/DDBJ whole genome shotgun (WGS) entry which is preliminary data.</text>
</comment>
<dbReference type="InterPro" id="IPR024459">
    <property type="entry name" value="Acb1-like_N"/>
</dbReference>
<dbReference type="AlphaFoldDB" id="A0A2G1QMT8"/>
<dbReference type="Pfam" id="PF06381">
    <property type="entry name" value="Phage_portal_3"/>
    <property type="match status" value="1"/>
</dbReference>